<evidence type="ECO:0008006" key="6">
    <source>
        <dbReference type="Google" id="ProtNLM"/>
    </source>
</evidence>
<dbReference type="InterPro" id="IPR043970">
    <property type="entry name" value="FUZ/MON1/HPS1_longin_3"/>
</dbReference>
<organism evidence="4 5">
    <name type="scientific">Allacma fusca</name>
    <dbReference type="NCBI Taxonomy" id="39272"/>
    <lineage>
        <taxon>Eukaryota</taxon>
        <taxon>Metazoa</taxon>
        <taxon>Ecdysozoa</taxon>
        <taxon>Arthropoda</taxon>
        <taxon>Hexapoda</taxon>
        <taxon>Collembola</taxon>
        <taxon>Symphypleona</taxon>
        <taxon>Sminthuridae</taxon>
        <taxon>Allacma</taxon>
    </lineage>
</organism>
<feature type="domain" description="FUZ/MON1/HPS1 third Longin" evidence="3">
    <location>
        <begin position="504"/>
        <end position="652"/>
    </location>
</feature>
<accession>A0A8J2NML3</accession>
<keyword evidence="5" id="KW-1185">Reference proteome</keyword>
<feature type="region of interest" description="Disordered" evidence="1">
    <location>
        <begin position="252"/>
        <end position="282"/>
    </location>
</feature>
<gene>
    <name evidence="4" type="ORF">AFUS01_LOCUS8097</name>
</gene>
<dbReference type="PANTHER" id="PTHR12761:SF1">
    <property type="entry name" value="BLOC-3 COMPLEX MEMBER HPS1"/>
    <property type="match status" value="1"/>
</dbReference>
<dbReference type="GO" id="GO:0016192">
    <property type="term" value="P:vesicle-mediated transport"/>
    <property type="evidence" value="ECO:0007669"/>
    <property type="project" value="InterPro"/>
</dbReference>
<dbReference type="PANTHER" id="PTHR12761">
    <property type="entry name" value="HERMANSKY-PUDLAK SYNDROME PROTEIN 1"/>
    <property type="match status" value="1"/>
</dbReference>
<dbReference type="InterPro" id="IPR043972">
    <property type="entry name" value="FUZ/MON1/HPS1_longin_1"/>
</dbReference>
<proteinExistence type="predicted"/>
<feature type="compositionally biased region" description="Low complexity" evidence="1">
    <location>
        <begin position="252"/>
        <end position="266"/>
    </location>
</feature>
<name>A0A8J2NML3_9HEXA</name>
<dbReference type="GO" id="GO:0005085">
    <property type="term" value="F:guanyl-nucleotide exchange factor activity"/>
    <property type="evidence" value="ECO:0007669"/>
    <property type="project" value="TreeGrafter"/>
</dbReference>
<evidence type="ECO:0000313" key="4">
    <source>
        <dbReference type="EMBL" id="CAG7718726.1"/>
    </source>
</evidence>
<dbReference type="Proteomes" id="UP000708208">
    <property type="component" value="Unassembled WGS sequence"/>
</dbReference>
<evidence type="ECO:0000259" key="2">
    <source>
        <dbReference type="Pfam" id="PF19036"/>
    </source>
</evidence>
<dbReference type="Pfam" id="PF19036">
    <property type="entry name" value="Fuz_longin_1"/>
    <property type="match status" value="1"/>
</dbReference>
<sequence length="664" mass="75470">MRGLLVFDHSNDVVYINCCTRFVQHVAKLAKTQGLVGSEFTTLYGTGRKAIDPNILIQLFSPLVTSQRFMKEQFGNPYASVQCEDGTNIVFQEYMGFLFLRIGTDEIPYLKRALGVCITLVTYICGPDVGLLKVSPRHAEDLNSLLKTWSALQSCDQSFLVEALEQVPVNPQYSTMLIKSLQQITAKVQTQNEYVQALLFMDTKLLSWYSSKGAFQMAPEDILVMIILLQKIWPGSNLRNFLKKRIPYAKLGDPSSSKGESSSSETDSGDDDSEWKSSGLRSPDTFLDELNDFTEADKNVAPDSQPRNECEFKHYLLSLRNGTQFVPHRVHIGKLHEGLHLVLLLEPPISVLITSLCTLIQIVTDFSGARRDIGRDKQYLDVMESSMKKIADLLKKQKNLVLKNELNTRWLRFKTGFQLYLKTKDTISVQVNPIIDALIGALRIYFNEQQLIYDNPKVLQPLTAAWNKAKVDTREFWDCQKAVPRVMSIGTRQTLNKYMEEFPGLVHFIYVDRDRHAATLPSLDSAIDDAVKLTKRKIWSMVKFAREHMQEGHFSLMWKDSAFNFAYFLWFEDQSGVSVRAKNSPSLPWDNYSPSTLPGIMCGDFYRRLVQECFPGSSTPKIRCLELFCIHLGLVTSSLVLEHSKRLAATIHDATRVANHVDLL</sequence>
<evidence type="ECO:0000256" key="1">
    <source>
        <dbReference type="SAM" id="MobiDB-lite"/>
    </source>
</evidence>
<dbReference type="Pfam" id="PF19038">
    <property type="entry name" value="Fuz_longin_3"/>
    <property type="match status" value="1"/>
</dbReference>
<protein>
    <recommendedName>
        <fullName evidence="6">Hermansky-Pudlak syndrome 1 protein homolog</fullName>
    </recommendedName>
</protein>
<feature type="domain" description="FUZ/MON1/HPS1 first Longin" evidence="2">
    <location>
        <begin position="3"/>
        <end position="152"/>
    </location>
</feature>
<reference evidence="4" key="1">
    <citation type="submission" date="2021-06" db="EMBL/GenBank/DDBJ databases">
        <authorList>
            <person name="Hodson N. C."/>
            <person name="Mongue J. A."/>
            <person name="Jaron S. K."/>
        </authorList>
    </citation>
    <scope>NUCLEOTIDE SEQUENCE</scope>
</reference>
<dbReference type="InterPro" id="IPR026053">
    <property type="entry name" value="HPS1"/>
</dbReference>
<dbReference type="EMBL" id="CAJVCH010055567">
    <property type="protein sequence ID" value="CAG7718726.1"/>
    <property type="molecule type" value="Genomic_DNA"/>
</dbReference>
<dbReference type="OrthoDB" id="10255234at2759"/>
<evidence type="ECO:0000313" key="5">
    <source>
        <dbReference type="Proteomes" id="UP000708208"/>
    </source>
</evidence>
<dbReference type="GO" id="GO:0031085">
    <property type="term" value="C:BLOC-3 complex"/>
    <property type="evidence" value="ECO:0007669"/>
    <property type="project" value="TreeGrafter"/>
</dbReference>
<comment type="caution">
    <text evidence="4">The sequence shown here is derived from an EMBL/GenBank/DDBJ whole genome shotgun (WGS) entry which is preliminary data.</text>
</comment>
<dbReference type="AlphaFoldDB" id="A0A8J2NML3"/>
<evidence type="ECO:0000259" key="3">
    <source>
        <dbReference type="Pfam" id="PF19038"/>
    </source>
</evidence>